<name>A0A7R9ZJU4_9STRA</name>
<keyword evidence="2" id="KW-0472">Membrane</keyword>
<reference evidence="3" key="1">
    <citation type="submission" date="2021-01" db="EMBL/GenBank/DDBJ databases">
        <authorList>
            <person name="Corre E."/>
            <person name="Pelletier E."/>
            <person name="Niang G."/>
            <person name="Scheremetjew M."/>
            <person name="Finn R."/>
            <person name="Kale V."/>
            <person name="Holt S."/>
            <person name="Cochrane G."/>
            <person name="Meng A."/>
            <person name="Brown T."/>
            <person name="Cohen L."/>
        </authorList>
    </citation>
    <scope>NUCLEOTIDE SEQUENCE</scope>
    <source>
        <strain evidence="3">CCMP147</strain>
    </source>
</reference>
<evidence type="ECO:0000256" key="2">
    <source>
        <dbReference type="SAM" id="Phobius"/>
    </source>
</evidence>
<feature type="compositionally biased region" description="Basic and acidic residues" evidence="1">
    <location>
        <begin position="1"/>
        <end position="10"/>
    </location>
</feature>
<keyword evidence="2" id="KW-1133">Transmembrane helix</keyword>
<feature type="transmembrane region" description="Helical" evidence="2">
    <location>
        <begin position="159"/>
        <end position="182"/>
    </location>
</feature>
<feature type="region of interest" description="Disordered" evidence="1">
    <location>
        <begin position="1"/>
        <end position="32"/>
    </location>
</feature>
<evidence type="ECO:0000256" key="1">
    <source>
        <dbReference type="SAM" id="MobiDB-lite"/>
    </source>
</evidence>
<feature type="region of interest" description="Disordered" evidence="1">
    <location>
        <begin position="282"/>
        <end position="401"/>
    </location>
</feature>
<proteinExistence type="predicted"/>
<feature type="transmembrane region" description="Helical" evidence="2">
    <location>
        <begin position="194"/>
        <end position="217"/>
    </location>
</feature>
<dbReference type="EMBL" id="HBED01051188">
    <property type="protein sequence ID" value="CAD8327517.1"/>
    <property type="molecule type" value="Transcribed_RNA"/>
</dbReference>
<feature type="compositionally biased region" description="Basic and acidic residues" evidence="1">
    <location>
        <begin position="357"/>
        <end position="369"/>
    </location>
</feature>
<protein>
    <recommendedName>
        <fullName evidence="4">Transmembrane protein</fullName>
    </recommendedName>
</protein>
<evidence type="ECO:0000313" key="3">
    <source>
        <dbReference type="EMBL" id="CAD8327517.1"/>
    </source>
</evidence>
<gene>
    <name evidence="3" type="ORF">TDUB1175_LOCUS25944</name>
</gene>
<accession>A0A7R9ZJU4</accession>
<feature type="transmembrane region" description="Helical" evidence="2">
    <location>
        <begin position="244"/>
        <end position="266"/>
    </location>
</feature>
<keyword evidence="2" id="KW-0812">Transmembrane</keyword>
<sequence length="401" mass="43650">MESSTDEEKSGWCCGGKSRRRQSDADDGVAENKGCCKCGKKLDDDDDDDDGCCDEDCCYRTCAGGRITCSLEAGFAGPFAFMSFAAAMYATFSCDYVRITGHTYYDENCTEACNWYISSGMNRGMFVGEVVASPRRVCLSFLSANDIEGSAELFVIDGWWYASMGCALAAAFFGFAALMQILFVSCVPRKAQRYAARCASVLCVMAAILQALTLLYFKGSAIDVDPNANFPHEDVDYTSETLDVSAWVCIASSAAWFITAFILCFLKDPDERDRILGRAVRGEDGATPMSDGKSSSHAFRAAELGDSELRSEEEKDDSDDEEARAAMTVPPPASPKEAAGESSGDEMATFSDAMEGNVERNENNKDHNGFETPFSSEHGSAHSRQSDWDYYGKSTEDFVDG</sequence>
<evidence type="ECO:0008006" key="4">
    <source>
        <dbReference type="Google" id="ProtNLM"/>
    </source>
</evidence>
<dbReference type="AlphaFoldDB" id="A0A7R9ZJU4"/>
<organism evidence="3">
    <name type="scientific">Pseudictyota dubia</name>
    <dbReference type="NCBI Taxonomy" id="2749911"/>
    <lineage>
        <taxon>Eukaryota</taxon>
        <taxon>Sar</taxon>
        <taxon>Stramenopiles</taxon>
        <taxon>Ochrophyta</taxon>
        <taxon>Bacillariophyta</taxon>
        <taxon>Mediophyceae</taxon>
        <taxon>Biddulphiophycidae</taxon>
        <taxon>Eupodiscales</taxon>
        <taxon>Odontellaceae</taxon>
        <taxon>Pseudictyota</taxon>
    </lineage>
</organism>